<dbReference type="InterPro" id="IPR013248">
    <property type="entry name" value="Psh3/Shr3"/>
</dbReference>
<gene>
    <name evidence="3" type="ORF">HGRIS_013124</name>
</gene>
<keyword evidence="4" id="KW-1185">Reference proteome</keyword>
<dbReference type="PANTHER" id="PTHR28228">
    <property type="entry name" value="SECRETORY COMPONENT PROTEIN SHR3"/>
    <property type="match status" value="1"/>
</dbReference>
<dbReference type="SMART" id="SM00786">
    <property type="entry name" value="SHR3_chaperone"/>
    <property type="match status" value="1"/>
</dbReference>
<evidence type="ECO:0008006" key="5">
    <source>
        <dbReference type="Google" id="ProtNLM"/>
    </source>
</evidence>
<evidence type="ECO:0000313" key="3">
    <source>
        <dbReference type="EMBL" id="KAL0946974.1"/>
    </source>
</evidence>
<feature type="transmembrane region" description="Helical" evidence="2">
    <location>
        <begin position="130"/>
        <end position="153"/>
    </location>
</feature>
<evidence type="ECO:0000256" key="2">
    <source>
        <dbReference type="SAM" id="Phobius"/>
    </source>
</evidence>
<reference evidence="4" key="1">
    <citation type="submission" date="2024-06" db="EMBL/GenBank/DDBJ databases">
        <title>Multi-omics analyses provide insights into the biosynthesis of the anticancer antibiotic pleurotin in Hohenbuehelia grisea.</title>
        <authorList>
            <person name="Weaver J.A."/>
            <person name="Alberti F."/>
        </authorList>
    </citation>
    <scope>NUCLEOTIDE SEQUENCE [LARGE SCALE GENOMIC DNA]</scope>
    <source>
        <strain evidence="4">T-177</strain>
    </source>
</reference>
<evidence type="ECO:0000256" key="1">
    <source>
        <dbReference type="SAM" id="MobiDB-lite"/>
    </source>
</evidence>
<feature type="region of interest" description="Disordered" evidence="1">
    <location>
        <begin position="172"/>
        <end position="192"/>
    </location>
</feature>
<keyword evidence="2" id="KW-1133">Transmembrane helix</keyword>
<protein>
    <recommendedName>
        <fullName evidence="5">Shr3 amino acid permease chaperone</fullName>
    </recommendedName>
</protein>
<feature type="transmembrane region" description="Helical" evidence="2">
    <location>
        <begin position="56"/>
        <end position="76"/>
    </location>
</feature>
<dbReference type="Pfam" id="PF08229">
    <property type="entry name" value="SHR3_chaperone"/>
    <property type="match status" value="1"/>
</dbReference>
<dbReference type="Proteomes" id="UP001556367">
    <property type="component" value="Unassembled WGS sequence"/>
</dbReference>
<evidence type="ECO:0000313" key="4">
    <source>
        <dbReference type="Proteomes" id="UP001556367"/>
    </source>
</evidence>
<comment type="caution">
    <text evidence="3">The sequence shown here is derived from an EMBL/GenBank/DDBJ whole genome shotgun (WGS) entry which is preliminary data.</text>
</comment>
<dbReference type="EMBL" id="JASNQZ010000015">
    <property type="protein sequence ID" value="KAL0946974.1"/>
    <property type="molecule type" value="Genomic_DNA"/>
</dbReference>
<feature type="transmembrane region" description="Helical" evidence="2">
    <location>
        <begin position="88"/>
        <end position="110"/>
    </location>
</feature>
<feature type="transmembrane region" description="Helical" evidence="2">
    <location>
        <begin position="7"/>
        <end position="25"/>
    </location>
</feature>
<keyword evidence="2" id="KW-0812">Transmembrane</keyword>
<keyword evidence="2" id="KW-0472">Membrane</keyword>
<sequence length="192" mass="20851">MGVRAGVVVCATSFLIGALFTHWIADSLTLWKFPVTDEHLWTAASYYVVLAKFPQTLVYVLTAIVALGGTTILWSLRDGEAGNLMFDGGSIFLFATTIVMYSYSVIPSIFSKFSSLPVHEFNSPTPRFLRIATLDLASNNLICSVALTGVLALQAGRAWAERNDDDYVVVELPEDGSKSRARTPGPGTPAER</sequence>
<organism evidence="3 4">
    <name type="scientific">Hohenbuehelia grisea</name>
    <dbReference type="NCBI Taxonomy" id="104357"/>
    <lineage>
        <taxon>Eukaryota</taxon>
        <taxon>Fungi</taxon>
        <taxon>Dikarya</taxon>
        <taxon>Basidiomycota</taxon>
        <taxon>Agaricomycotina</taxon>
        <taxon>Agaricomycetes</taxon>
        <taxon>Agaricomycetidae</taxon>
        <taxon>Agaricales</taxon>
        <taxon>Pleurotineae</taxon>
        <taxon>Pleurotaceae</taxon>
        <taxon>Hohenbuehelia</taxon>
    </lineage>
</organism>
<dbReference type="PANTHER" id="PTHR28228:SF1">
    <property type="entry name" value="SECRETORY COMPONENT PROTEIN SHR3"/>
    <property type="match status" value="1"/>
</dbReference>
<name>A0ABR3IUQ5_9AGAR</name>
<proteinExistence type="predicted"/>
<accession>A0ABR3IUQ5</accession>